<dbReference type="Proteomes" id="UP000649617">
    <property type="component" value="Unassembled WGS sequence"/>
</dbReference>
<dbReference type="InterPro" id="IPR013761">
    <property type="entry name" value="SAM/pointed_sf"/>
</dbReference>
<comment type="caution">
    <text evidence="1">The sequence shown here is derived from an EMBL/GenBank/DDBJ whole genome shotgun (WGS) entry which is preliminary data.</text>
</comment>
<dbReference type="SUPFAM" id="SSF47769">
    <property type="entry name" value="SAM/Pointed domain"/>
    <property type="match status" value="1"/>
</dbReference>
<sequence>MFVYWCYPGSESWSWQHVGYISRILVAIPAASQTSTVLHAKRVQDANNFVNELYKGVDPSKNRLADNLHSIGRRVLGKVLHLQQHLPAKIQVIQKEACQVRDVLGMRVVDYLGNSALSEEAIAFVQGSLTEILEQLFKRGSLVKLLKEVQECQKDFAGHQGGYEQSIGQKELEWRKRHSMLRTFDRLYTVVGWIDRSWVSPDVSFGIGAVLTFLGGRHAFAPAVRSWAYVGAAACSMIPAIKWWFFDGRTDFGCLEDETEQTLENIRDIKRMGYDIHRYYLELAEDTKRIMSHATKFQQLCQQLPFLQGRAVDVDSWDANKLSAALHDWNLDGCAVTFLDNSISGHAFLHVLREQDFRDMGITCELTLRRLNDMQARRQEDKQEILRCATIGPELRKAFEEVIDGTNDLKEKYKYK</sequence>
<name>A0A812J766_SYMPI</name>
<dbReference type="Gene3D" id="1.10.150.50">
    <property type="entry name" value="Transcription Factor, Ets-1"/>
    <property type="match status" value="1"/>
</dbReference>
<dbReference type="EMBL" id="CAJNIZ010001780">
    <property type="protein sequence ID" value="CAE7199294.1"/>
    <property type="molecule type" value="Genomic_DNA"/>
</dbReference>
<protein>
    <recommendedName>
        <fullName evidence="3">SAM domain-containing protein</fullName>
    </recommendedName>
</protein>
<organism evidence="1 2">
    <name type="scientific">Symbiodinium pilosum</name>
    <name type="common">Dinoflagellate</name>
    <dbReference type="NCBI Taxonomy" id="2952"/>
    <lineage>
        <taxon>Eukaryota</taxon>
        <taxon>Sar</taxon>
        <taxon>Alveolata</taxon>
        <taxon>Dinophyceae</taxon>
        <taxon>Suessiales</taxon>
        <taxon>Symbiodiniaceae</taxon>
        <taxon>Symbiodinium</taxon>
    </lineage>
</organism>
<dbReference type="OrthoDB" id="433915at2759"/>
<gene>
    <name evidence="1" type="ORF">SPIL2461_LOCUS1750</name>
</gene>
<dbReference type="AlphaFoldDB" id="A0A812J766"/>
<evidence type="ECO:0008006" key="3">
    <source>
        <dbReference type="Google" id="ProtNLM"/>
    </source>
</evidence>
<dbReference type="CDD" id="cd09487">
    <property type="entry name" value="SAM_superfamily"/>
    <property type="match status" value="1"/>
</dbReference>
<evidence type="ECO:0000313" key="2">
    <source>
        <dbReference type="Proteomes" id="UP000649617"/>
    </source>
</evidence>
<evidence type="ECO:0000313" key="1">
    <source>
        <dbReference type="EMBL" id="CAE7199294.1"/>
    </source>
</evidence>
<proteinExistence type="predicted"/>
<accession>A0A812J766</accession>
<keyword evidence="2" id="KW-1185">Reference proteome</keyword>
<reference evidence="1" key="1">
    <citation type="submission" date="2021-02" db="EMBL/GenBank/DDBJ databases">
        <authorList>
            <person name="Dougan E. K."/>
            <person name="Rhodes N."/>
            <person name="Thang M."/>
            <person name="Chan C."/>
        </authorList>
    </citation>
    <scope>NUCLEOTIDE SEQUENCE</scope>
</reference>